<dbReference type="PANTHER" id="PTHR24412">
    <property type="entry name" value="KELCH PROTEIN"/>
    <property type="match status" value="1"/>
</dbReference>
<keyword evidence="3" id="KW-0880">Kelch repeat</keyword>
<name>A0A8J5CJK4_CHIOP</name>
<reference evidence="10" key="1">
    <citation type="submission" date="2020-07" db="EMBL/GenBank/DDBJ databases">
        <title>The High-quality genome of the commercially important snow crab, Chionoecetes opilio.</title>
        <authorList>
            <person name="Jeong J.-H."/>
            <person name="Ryu S."/>
        </authorList>
    </citation>
    <scope>NUCLEOTIDE SEQUENCE</scope>
    <source>
        <strain evidence="10">MADBK_172401_WGS</strain>
        <tissue evidence="10">Digestive gland</tissue>
    </source>
</reference>
<dbReference type="PANTHER" id="PTHR24412:SF35">
    <property type="entry name" value="ACTIN-BINDING PROTEIN IPP"/>
    <property type="match status" value="1"/>
</dbReference>
<dbReference type="Gene3D" id="1.25.40.420">
    <property type="match status" value="1"/>
</dbReference>
<dbReference type="InterPro" id="IPR011333">
    <property type="entry name" value="SKP1/BTB/POZ_sf"/>
</dbReference>
<dbReference type="UniPathway" id="UPA00143"/>
<dbReference type="PROSITE" id="PS50097">
    <property type="entry name" value="BTB"/>
    <property type="match status" value="1"/>
</dbReference>
<dbReference type="InterPro" id="IPR006652">
    <property type="entry name" value="Kelch_1"/>
</dbReference>
<comment type="caution">
    <text evidence="10">The sequence shown here is derived from an EMBL/GenBank/DDBJ whole genome shotgun (WGS) entry which is preliminary data.</text>
</comment>
<evidence type="ECO:0000256" key="6">
    <source>
        <dbReference type="ARBA" id="ARBA00023203"/>
    </source>
</evidence>
<dbReference type="Pfam" id="PF24681">
    <property type="entry name" value="Kelch_KLHDC2_KLHL20_DRC7"/>
    <property type="match status" value="1"/>
</dbReference>
<dbReference type="OrthoDB" id="1022638at2759"/>
<evidence type="ECO:0000256" key="5">
    <source>
        <dbReference type="ARBA" id="ARBA00022786"/>
    </source>
</evidence>
<dbReference type="SMART" id="SM00612">
    <property type="entry name" value="Kelch"/>
    <property type="match status" value="6"/>
</dbReference>
<evidence type="ECO:0000259" key="9">
    <source>
        <dbReference type="PROSITE" id="PS50097"/>
    </source>
</evidence>
<dbReference type="SMART" id="SM00225">
    <property type="entry name" value="BTB"/>
    <property type="match status" value="1"/>
</dbReference>
<dbReference type="Pfam" id="PF01344">
    <property type="entry name" value="Kelch_1"/>
    <property type="match status" value="1"/>
</dbReference>
<feature type="region of interest" description="Disordered" evidence="8">
    <location>
        <begin position="136"/>
        <end position="162"/>
    </location>
</feature>
<dbReference type="InterPro" id="IPR011705">
    <property type="entry name" value="BACK"/>
</dbReference>
<dbReference type="Gene3D" id="2.120.10.80">
    <property type="entry name" value="Kelch-type beta propeller"/>
    <property type="match status" value="2"/>
</dbReference>
<dbReference type="AlphaFoldDB" id="A0A8J5CJK4"/>
<dbReference type="Gene3D" id="3.30.710.10">
    <property type="entry name" value="Potassium Channel Kv1.1, Chain A"/>
    <property type="match status" value="1"/>
</dbReference>
<dbReference type="FunFam" id="1.25.40.420:FF:000001">
    <property type="entry name" value="Kelch-like family member 12"/>
    <property type="match status" value="1"/>
</dbReference>
<evidence type="ECO:0000256" key="7">
    <source>
        <dbReference type="ARBA" id="ARBA00043912"/>
    </source>
</evidence>
<evidence type="ECO:0000256" key="4">
    <source>
        <dbReference type="ARBA" id="ARBA00022737"/>
    </source>
</evidence>
<comment type="function">
    <text evidence="7">Probable substrate-specific adapter of an E3 ubiquitin-protein ligase complex which mediates the ubiquitination and subsequent proteasomal degradation of target proteins. May have a role in synapse differentiation and growth.</text>
</comment>
<evidence type="ECO:0000256" key="2">
    <source>
        <dbReference type="ARBA" id="ARBA00013699"/>
    </source>
</evidence>
<protein>
    <recommendedName>
        <fullName evidence="2">Kelch-like protein diablo</fullName>
    </recommendedName>
</protein>
<dbReference type="EMBL" id="JACEEZ010022236">
    <property type="protein sequence ID" value="KAG0712654.1"/>
    <property type="molecule type" value="Genomic_DNA"/>
</dbReference>
<keyword evidence="6" id="KW-0009">Actin-binding</keyword>
<keyword evidence="4" id="KW-0677">Repeat</keyword>
<organism evidence="10 11">
    <name type="scientific">Chionoecetes opilio</name>
    <name type="common">Atlantic snow crab</name>
    <name type="synonym">Cancer opilio</name>
    <dbReference type="NCBI Taxonomy" id="41210"/>
    <lineage>
        <taxon>Eukaryota</taxon>
        <taxon>Metazoa</taxon>
        <taxon>Ecdysozoa</taxon>
        <taxon>Arthropoda</taxon>
        <taxon>Crustacea</taxon>
        <taxon>Multicrustacea</taxon>
        <taxon>Malacostraca</taxon>
        <taxon>Eumalacostraca</taxon>
        <taxon>Eucarida</taxon>
        <taxon>Decapoda</taxon>
        <taxon>Pleocyemata</taxon>
        <taxon>Brachyura</taxon>
        <taxon>Eubrachyura</taxon>
        <taxon>Majoidea</taxon>
        <taxon>Majidae</taxon>
        <taxon>Chionoecetes</taxon>
    </lineage>
</organism>
<evidence type="ECO:0000256" key="1">
    <source>
        <dbReference type="ARBA" id="ARBA00004906"/>
    </source>
</evidence>
<dbReference type="InterPro" id="IPR015915">
    <property type="entry name" value="Kelch-typ_b-propeller"/>
</dbReference>
<gene>
    <name evidence="10" type="primary">IPP</name>
    <name evidence="10" type="ORF">GWK47_018018</name>
</gene>
<dbReference type="SMART" id="SM00875">
    <property type="entry name" value="BACK"/>
    <property type="match status" value="1"/>
</dbReference>
<dbReference type="GO" id="GO:0003779">
    <property type="term" value="F:actin binding"/>
    <property type="evidence" value="ECO:0007669"/>
    <property type="project" value="UniProtKB-KW"/>
</dbReference>
<proteinExistence type="predicted"/>
<evidence type="ECO:0000256" key="8">
    <source>
        <dbReference type="SAM" id="MobiDB-lite"/>
    </source>
</evidence>
<dbReference type="PIRSF" id="PIRSF037037">
    <property type="entry name" value="Kelch-like_protein_gigaxonin"/>
    <property type="match status" value="1"/>
</dbReference>
<sequence length="697" mass="77861">MAACVGVLPQPAQGAPPPTSLVNDAHRYACKSYANKLLQNLCALWHSQHFCDVEISAGGLSLKVRPGRVKVRPGRVKVRPGRGKVRPGRVKVRPGRVKVRPGWVKVRPGRGKVRPGRVKVRPGRVKVRPRWVKVRPGRGKVRPGRGKVRPGRVKVRPGRGKVRPGRVKAHRAVLSAGSAYFQAMFTGGLSEETQTLVEIKSIAHTIMSQLINFIYTGDIEITVENAQELVVAADMLEIHHVVHVGTNFLTKELHPSNALGIYRFAEAHHLVELLEAARDYIFANFSEVVMEDEFLEIPRDVLVRILQSEYLRIDSEFQVFSAAMRWIGQDITMRRRYVFDILNQVRLPLIPSKLLEKSISDCGDISLKVALRSIQKDLASKRGSLVPLYVQPRICARKKIYVIGGSKRELISSWTRSECTFESVECFDTYRKEWQKVCPMEIGRILPGISVLNGRIYVVGGEQESQILANGEVYDPQEDVWTNIASMVIPRCEFGLCAHEGSLYAFGGWVGEDIGGSIEKYDPVADVWRLESNMPEARFSMGVVEHLGLIYIVGGCTHSQRHLHDLLCYNAVTGEWQNLAPMLTPRSQMGVAVLDGFLYVVGGTNRHTVLTSVERYSFEQNKWFECPAMSVGRASPAVAATNSLLYVIGGDQTSEVNDFYRAQVTIAHVEYFDPNTNRWLDCTSLPESRSEAGAVVI</sequence>
<dbReference type="GO" id="GO:0016567">
    <property type="term" value="P:protein ubiquitination"/>
    <property type="evidence" value="ECO:0007669"/>
    <property type="project" value="UniProtKB-UniPathway"/>
</dbReference>
<dbReference type="InterPro" id="IPR000210">
    <property type="entry name" value="BTB/POZ_dom"/>
</dbReference>
<accession>A0A8J5CJK4</accession>
<dbReference type="Pfam" id="PF00651">
    <property type="entry name" value="BTB"/>
    <property type="match status" value="1"/>
</dbReference>
<keyword evidence="11" id="KW-1185">Reference proteome</keyword>
<evidence type="ECO:0000256" key="3">
    <source>
        <dbReference type="ARBA" id="ARBA00022441"/>
    </source>
</evidence>
<keyword evidence="5" id="KW-0833">Ubl conjugation pathway</keyword>
<dbReference type="Proteomes" id="UP000770661">
    <property type="component" value="Unassembled WGS sequence"/>
</dbReference>
<evidence type="ECO:0000313" key="11">
    <source>
        <dbReference type="Proteomes" id="UP000770661"/>
    </source>
</evidence>
<comment type="pathway">
    <text evidence="1">Protein modification; protein ubiquitination.</text>
</comment>
<dbReference type="SUPFAM" id="SSF54695">
    <property type="entry name" value="POZ domain"/>
    <property type="match status" value="1"/>
</dbReference>
<dbReference type="Pfam" id="PF07707">
    <property type="entry name" value="BACK"/>
    <property type="match status" value="1"/>
</dbReference>
<dbReference type="InterPro" id="IPR011043">
    <property type="entry name" value="Gal_Oxase/kelch_b-propeller"/>
</dbReference>
<evidence type="ECO:0000313" key="10">
    <source>
        <dbReference type="EMBL" id="KAG0712654.1"/>
    </source>
</evidence>
<dbReference type="SUPFAM" id="SSF50965">
    <property type="entry name" value="Galactose oxidase, central domain"/>
    <property type="match status" value="1"/>
</dbReference>
<feature type="domain" description="BTB" evidence="9">
    <location>
        <begin position="167"/>
        <end position="223"/>
    </location>
</feature>
<dbReference type="InterPro" id="IPR017096">
    <property type="entry name" value="BTB-kelch_protein"/>
</dbReference>